<dbReference type="EMBL" id="BMXR01000002">
    <property type="protein sequence ID" value="GGX43310.1"/>
    <property type="molecule type" value="Genomic_DNA"/>
</dbReference>
<evidence type="ECO:0000256" key="6">
    <source>
        <dbReference type="SAM" id="Phobius"/>
    </source>
</evidence>
<evidence type="ECO:0000256" key="4">
    <source>
        <dbReference type="ARBA" id="ARBA00022989"/>
    </source>
</evidence>
<evidence type="ECO:0000256" key="3">
    <source>
        <dbReference type="ARBA" id="ARBA00022692"/>
    </source>
</evidence>
<comment type="subcellular location">
    <subcellularLocation>
        <location evidence="1">Membrane</location>
        <topology evidence="1">Multi-pass membrane protein</topology>
    </subcellularLocation>
</comment>
<comment type="similarity">
    <text evidence="2">Belongs to the EamA transporter family.</text>
</comment>
<feature type="transmembrane region" description="Helical" evidence="6">
    <location>
        <begin position="128"/>
        <end position="148"/>
    </location>
</feature>
<gene>
    <name evidence="8" type="ORF">GCM10007392_07550</name>
</gene>
<sequence>MSSETRALGYALTAVLLWSTVATAFKVALKFVTVSQLMAGASVFSILALAGVLAIRGEFKAALTRLWSDRNAAIRLALINPVLYYAVLFEAYDRLPAQVAQPVNYTWAITLGLLSVPFLGHKLTRWDLIGMLLGYSGVVFISLAGKNVSGELDGFGLFLALASTLLWAGYWLLNTRDSRPPIIGLFQNFVYGLPILVVWMLWADGMPALANWQVGASLAYVGVFEMGITFVFWQLAMHHTNNASRIGTLIFLSPFISLFLIHFILGEPLQVMTFGGLGLIVGGLVLQQRMARRKVAVA</sequence>
<evidence type="ECO:0000313" key="9">
    <source>
        <dbReference type="Proteomes" id="UP000626148"/>
    </source>
</evidence>
<evidence type="ECO:0000259" key="7">
    <source>
        <dbReference type="Pfam" id="PF00892"/>
    </source>
</evidence>
<feature type="transmembrane region" description="Helical" evidence="6">
    <location>
        <begin position="76"/>
        <end position="92"/>
    </location>
</feature>
<dbReference type="InterPro" id="IPR037185">
    <property type="entry name" value="EmrE-like"/>
</dbReference>
<keyword evidence="9" id="KW-1185">Reference proteome</keyword>
<comment type="caution">
    <text evidence="8">The sequence shown here is derived from an EMBL/GenBank/DDBJ whole genome shotgun (WGS) entry which is preliminary data.</text>
</comment>
<proteinExistence type="inferred from homology"/>
<dbReference type="AlphaFoldDB" id="A0A918K295"/>
<evidence type="ECO:0000256" key="5">
    <source>
        <dbReference type="ARBA" id="ARBA00023136"/>
    </source>
</evidence>
<evidence type="ECO:0000256" key="1">
    <source>
        <dbReference type="ARBA" id="ARBA00004141"/>
    </source>
</evidence>
<dbReference type="PANTHER" id="PTHR32322:SF2">
    <property type="entry name" value="EAMA DOMAIN-CONTAINING PROTEIN"/>
    <property type="match status" value="1"/>
</dbReference>
<feature type="transmembrane region" description="Helical" evidence="6">
    <location>
        <begin position="185"/>
        <end position="202"/>
    </location>
</feature>
<dbReference type="GO" id="GO:0016020">
    <property type="term" value="C:membrane"/>
    <property type="evidence" value="ECO:0007669"/>
    <property type="project" value="UniProtKB-SubCell"/>
</dbReference>
<protein>
    <submittedName>
        <fullName evidence="8">Membrane protein</fullName>
    </submittedName>
</protein>
<dbReference type="InterPro" id="IPR000620">
    <property type="entry name" value="EamA_dom"/>
</dbReference>
<dbReference type="Proteomes" id="UP000626148">
    <property type="component" value="Unassembled WGS sequence"/>
</dbReference>
<dbReference type="PANTHER" id="PTHR32322">
    <property type="entry name" value="INNER MEMBRANE TRANSPORTER"/>
    <property type="match status" value="1"/>
</dbReference>
<keyword evidence="4 6" id="KW-1133">Transmembrane helix</keyword>
<feature type="transmembrane region" description="Helical" evidence="6">
    <location>
        <begin position="104"/>
        <end position="121"/>
    </location>
</feature>
<dbReference type="Pfam" id="PF00892">
    <property type="entry name" value="EamA"/>
    <property type="match status" value="2"/>
</dbReference>
<organism evidence="8 9">
    <name type="scientific">Saccharospirillum salsuginis</name>
    <dbReference type="NCBI Taxonomy" id="418750"/>
    <lineage>
        <taxon>Bacteria</taxon>
        <taxon>Pseudomonadati</taxon>
        <taxon>Pseudomonadota</taxon>
        <taxon>Gammaproteobacteria</taxon>
        <taxon>Oceanospirillales</taxon>
        <taxon>Saccharospirillaceae</taxon>
        <taxon>Saccharospirillum</taxon>
    </lineage>
</organism>
<feature type="transmembrane region" description="Helical" evidence="6">
    <location>
        <begin position="154"/>
        <end position="173"/>
    </location>
</feature>
<keyword evidence="5 6" id="KW-0472">Membrane</keyword>
<name>A0A918K295_9GAMM</name>
<keyword evidence="3 6" id="KW-0812">Transmembrane</keyword>
<feature type="transmembrane region" description="Helical" evidence="6">
    <location>
        <begin position="271"/>
        <end position="286"/>
    </location>
</feature>
<dbReference type="SUPFAM" id="SSF103481">
    <property type="entry name" value="Multidrug resistance efflux transporter EmrE"/>
    <property type="match status" value="2"/>
</dbReference>
<feature type="transmembrane region" description="Helical" evidence="6">
    <location>
        <begin position="246"/>
        <end position="265"/>
    </location>
</feature>
<accession>A0A918K295</accession>
<feature type="transmembrane region" description="Helical" evidence="6">
    <location>
        <begin position="214"/>
        <end position="234"/>
    </location>
</feature>
<dbReference type="InterPro" id="IPR050638">
    <property type="entry name" value="AA-Vitamin_Transporters"/>
</dbReference>
<feature type="transmembrane region" description="Helical" evidence="6">
    <location>
        <begin position="34"/>
        <end position="55"/>
    </location>
</feature>
<dbReference type="RefSeq" id="WP_189607162.1">
    <property type="nucleotide sequence ID" value="NZ_BMXR01000002.1"/>
</dbReference>
<feature type="domain" description="EamA" evidence="7">
    <location>
        <begin position="8"/>
        <end position="142"/>
    </location>
</feature>
<feature type="domain" description="EamA" evidence="7">
    <location>
        <begin position="155"/>
        <end position="286"/>
    </location>
</feature>
<reference evidence="8" key="1">
    <citation type="journal article" date="2014" name="Int. J. Syst. Evol. Microbiol.">
        <title>Complete genome sequence of Corynebacterium casei LMG S-19264T (=DSM 44701T), isolated from a smear-ripened cheese.</title>
        <authorList>
            <consortium name="US DOE Joint Genome Institute (JGI-PGF)"/>
            <person name="Walter F."/>
            <person name="Albersmeier A."/>
            <person name="Kalinowski J."/>
            <person name="Ruckert C."/>
        </authorList>
    </citation>
    <scope>NUCLEOTIDE SEQUENCE</scope>
    <source>
        <strain evidence="8">KCTC 22169</strain>
    </source>
</reference>
<evidence type="ECO:0000256" key="2">
    <source>
        <dbReference type="ARBA" id="ARBA00007362"/>
    </source>
</evidence>
<reference evidence="8" key="2">
    <citation type="submission" date="2020-09" db="EMBL/GenBank/DDBJ databases">
        <authorList>
            <person name="Sun Q."/>
            <person name="Kim S."/>
        </authorList>
    </citation>
    <scope>NUCLEOTIDE SEQUENCE</scope>
    <source>
        <strain evidence="8">KCTC 22169</strain>
    </source>
</reference>
<evidence type="ECO:0000313" key="8">
    <source>
        <dbReference type="EMBL" id="GGX43310.1"/>
    </source>
</evidence>